<dbReference type="InterPro" id="IPR019288">
    <property type="entry name" value="3'-5'_exonuclease_PolB-like"/>
</dbReference>
<feature type="region of interest" description="Disordered" evidence="1">
    <location>
        <begin position="293"/>
        <end position="318"/>
    </location>
</feature>
<sequence>MTTVPRQGVLPLGVPPRQLPPVRQARRAPPHAGRTAAPARARPARILCLDIETTPDAELVPQDWPKERFLKPAWHSVSAISFAEARIEAGNDGSEHYVIECCRSGGQPGWSEERLLRGFWEMFSEGDFRLVSWNGRAFDMPVLILRAFLYGIPASAYFLRGDRWAGYTRRYAPEYHSDLAELLSSYGSATRMGLDEMARAMGLPGKGEEHGSMVEALAAAGEIERIRSYCETDVLNTVSLFFRWAHMSGASTAADHDASMASLVDYLTRERDARPHLGSFLDRWAASRRPVPMMLKGAGGRPTRKVDDVRGGGTEEPS</sequence>
<dbReference type="SUPFAM" id="SSF53098">
    <property type="entry name" value="Ribonuclease H-like"/>
    <property type="match status" value="1"/>
</dbReference>
<dbReference type="Proteomes" id="UP001055108">
    <property type="component" value="Unassembled WGS sequence"/>
</dbReference>
<organism evidence="3 4">
    <name type="scientific">Methylobacterium gregans</name>
    <dbReference type="NCBI Taxonomy" id="374424"/>
    <lineage>
        <taxon>Bacteria</taxon>
        <taxon>Pseudomonadati</taxon>
        <taxon>Pseudomonadota</taxon>
        <taxon>Alphaproteobacteria</taxon>
        <taxon>Hyphomicrobiales</taxon>
        <taxon>Methylobacteriaceae</taxon>
        <taxon>Methylobacterium</taxon>
    </lineage>
</organism>
<keyword evidence="4" id="KW-1185">Reference proteome</keyword>
<feature type="region of interest" description="Disordered" evidence="1">
    <location>
        <begin position="1"/>
        <end position="39"/>
    </location>
</feature>
<dbReference type="CDD" id="cd05782">
    <property type="entry name" value="DNA_polB_like1_exo"/>
    <property type="match status" value="1"/>
</dbReference>
<dbReference type="EMBL" id="BPQM01000014">
    <property type="protein sequence ID" value="GJD77485.1"/>
    <property type="molecule type" value="Genomic_DNA"/>
</dbReference>
<evidence type="ECO:0000313" key="4">
    <source>
        <dbReference type="Proteomes" id="UP001055108"/>
    </source>
</evidence>
<dbReference type="InterPro" id="IPR012337">
    <property type="entry name" value="RNaseH-like_sf"/>
</dbReference>
<name>A0AA37HKZ0_9HYPH</name>
<dbReference type="AlphaFoldDB" id="A0AA37HKZ0"/>
<dbReference type="InterPro" id="IPR036397">
    <property type="entry name" value="RNaseH_sf"/>
</dbReference>
<reference evidence="3" key="1">
    <citation type="journal article" date="2016" name="Front. Microbiol.">
        <title>Genome Sequence of the Piezophilic, Mesophilic Sulfate-Reducing Bacterium Desulfovibrio indicus J2T.</title>
        <authorList>
            <person name="Cao J."/>
            <person name="Maignien L."/>
            <person name="Shao Z."/>
            <person name="Alain K."/>
            <person name="Jebbar M."/>
        </authorList>
    </citation>
    <scope>NUCLEOTIDE SEQUENCE</scope>
    <source>
        <strain evidence="3">NBRC 103626</strain>
    </source>
</reference>
<evidence type="ECO:0000313" key="3">
    <source>
        <dbReference type="EMBL" id="GJD77485.1"/>
    </source>
</evidence>
<gene>
    <name evidence="3" type="ORF">NBEOAGPD_0690</name>
</gene>
<feature type="domain" description="Predicted 3'-5' exonuclease PolB-like" evidence="2">
    <location>
        <begin position="68"/>
        <end position="284"/>
    </location>
</feature>
<dbReference type="RefSeq" id="WP_238301248.1">
    <property type="nucleotide sequence ID" value="NZ_BPQM01000014.1"/>
</dbReference>
<dbReference type="GO" id="GO:0003676">
    <property type="term" value="F:nucleic acid binding"/>
    <property type="evidence" value="ECO:0007669"/>
    <property type="project" value="InterPro"/>
</dbReference>
<evidence type="ECO:0000259" key="2">
    <source>
        <dbReference type="Pfam" id="PF10108"/>
    </source>
</evidence>
<proteinExistence type="predicted"/>
<evidence type="ECO:0000256" key="1">
    <source>
        <dbReference type="SAM" id="MobiDB-lite"/>
    </source>
</evidence>
<reference evidence="3" key="2">
    <citation type="submission" date="2021-08" db="EMBL/GenBank/DDBJ databases">
        <authorList>
            <person name="Tani A."/>
            <person name="Ola A."/>
            <person name="Ogura Y."/>
            <person name="Katsura K."/>
            <person name="Hayashi T."/>
        </authorList>
    </citation>
    <scope>NUCLEOTIDE SEQUENCE</scope>
    <source>
        <strain evidence="3">NBRC 103626</strain>
    </source>
</reference>
<protein>
    <recommendedName>
        <fullName evidence="2">Predicted 3'-5' exonuclease PolB-like domain-containing protein</fullName>
    </recommendedName>
</protein>
<comment type="caution">
    <text evidence="3">The sequence shown here is derived from an EMBL/GenBank/DDBJ whole genome shotgun (WGS) entry which is preliminary data.</text>
</comment>
<accession>A0AA37HKZ0</accession>
<dbReference type="Pfam" id="PF10108">
    <property type="entry name" value="DNA_pol_B_exo2"/>
    <property type="match status" value="1"/>
</dbReference>
<feature type="compositionally biased region" description="Low complexity" evidence="1">
    <location>
        <begin position="30"/>
        <end position="39"/>
    </location>
</feature>
<dbReference type="Gene3D" id="3.30.420.10">
    <property type="entry name" value="Ribonuclease H-like superfamily/Ribonuclease H"/>
    <property type="match status" value="1"/>
</dbReference>